<feature type="binding site" description="covalent" evidence="14">
    <location>
        <position position="101"/>
    </location>
    <ligand>
        <name>heme c</name>
        <dbReference type="ChEBI" id="CHEBI:61717"/>
    </ligand>
</feature>
<dbReference type="AlphaFoldDB" id="A0A7S4PHL5"/>
<keyword evidence="6" id="KW-0812">Transmembrane</keyword>
<keyword evidence="11 14" id="KW-0408">Iron</keyword>
<dbReference type="PROSITE" id="PS51007">
    <property type="entry name" value="CYTC"/>
    <property type="match status" value="1"/>
</dbReference>
<evidence type="ECO:0000256" key="8">
    <source>
        <dbReference type="ARBA" id="ARBA00022792"/>
    </source>
</evidence>
<evidence type="ECO:0000256" key="7">
    <source>
        <dbReference type="ARBA" id="ARBA00022723"/>
    </source>
</evidence>
<keyword evidence="5" id="KW-0679">Respiratory chain</keyword>
<evidence type="ECO:0000256" key="11">
    <source>
        <dbReference type="ARBA" id="ARBA00023004"/>
    </source>
</evidence>
<dbReference type="EMBL" id="HBKR01035837">
    <property type="protein sequence ID" value="CAE2334149.1"/>
    <property type="molecule type" value="Transcribed_RNA"/>
</dbReference>
<feature type="binding site" description="covalent" evidence="14">
    <location>
        <position position="98"/>
    </location>
    <ligand>
        <name>heme c</name>
        <dbReference type="ChEBI" id="CHEBI:61717"/>
    </ligand>
</feature>
<protein>
    <recommendedName>
        <fullName evidence="15">Cytochrome c domain-containing protein</fullName>
    </recommendedName>
</protein>
<dbReference type="GO" id="GO:0009055">
    <property type="term" value="F:electron transfer activity"/>
    <property type="evidence" value="ECO:0007669"/>
    <property type="project" value="InterPro"/>
</dbReference>
<keyword evidence="7 14" id="KW-0479">Metal-binding</keyword>
<evidence type="ECO:0000256" key="14">
    <source>
        <dbReference type="PIRSR" id="PIRSR602326-1"/>
    </source>
</evidence>
<evidence type="ECO:0000256" key="12">
    <source>
        <dbReference type="ARBA" id="ARBA00023128"/>
    </source>
</evidence>
<evidence type="ECO:0000259" key="15">
    <source>
        <dbReference type="PROSITE" id="PS51007"/>
    </source>
</evidence>
<comment type="similarity">
    <text evidence="2">Belongs to the cytochrome c family.</text>
</comment>
<keyword evidence="13" id="KW-0472">Membrane</keyword>
<dbReference type="InterPro" id="IPR036909">
    <property type="entry name" value="Cyt_c-like_dom_sf"/>
</dbReference>
<evidence type="ECO:0000256" key="13">
    <source>
        <dbReference type="ARBA" id="ARBA00023136"/>
    </source>
</evidence>
<sequence>MLGNLGRTVLQGATGLPSRGVYRFASTQQQASSSLWRQALPVALAVTGGAAALSLGSVEASGADNIPPPTNRPEMLGKILSYDAASLRRGYQVYKEVCATCHSLDGIRYGMMVNTILLEEEAKAEAAENEYPDEPDEEGEVGTRPGKLMDPFPAPYPNEEAARFANNGALPPPLTLIVGARHGGSHYLFSLLTGYCDAPAGVEMAEGMHYNPYFHGGQIGMPPPLSEDMLEYDDGTQASVSQMAKDVAHFLEWSMNPRFDENKHMEVQKAVVMFTLIGLSWLINKQKWAVPKTRQIKRFF</sequence>
<evidence type="ECO:0000313" key="16">
    <source>
        <dbReference type="EMBL" id="CAE2334149.1"/>
    </source>
</evidence>
<gene>
    <name evidence="16" type="ORF">NAES01612_LOCUS23446</name>
</gene>
<keyword evidence="9" id="KW-0249">Electron transport</keyword>
<name>A0A7S4PHL5_9EUKA</name>
<dbReference type="InterPro" id="IPR021157">
    <property type="entry name" value="Cyt_c1_TM_anchor_C"/>
</dbReference>
<dbReference type="PANTHER" id="PTHR10266:SF3">
    <property type="entry name" value="CYTOCHROME C1, HEME PROTEIN, MITOCHONDRIAL"/>
    <property type="match status" value="1"/>
</dbReference>
<keyword evidence="10" id="KW-1133">Transmembrane helix</keyword>
<dbReference type="InterPro" id="IPR009056">
    <property type="entry name" value="Cyt_c-like_dom"/>
</dbReference>
<dbReference type="GO" id="GO:0006122">
    <property type="term" value="P:mitochondrial electron transport, ubiquinol to cytochrome c"/>
    <property type="evidence" value="ECO:0007669"/>
    <property type="project" value="TreeGrafter"/>
</dbReference>
<keyword evidence="3" id="KW-0813">Transport</keyword>
<keyword evidence="12" id="KW-0496">Mitochondrion</keyword>
<keyword evidence="4 14" id="KW-0349">Heme</keyword>
<dbReference type="PANTHER" id="PTHR10266">
    <property type="entry name" value="CYTOCHROME C1"/>
    <property type="match status" value="1"/>
</dbReference>
<evidence type="ECO:0000256" key="5">
    <source>
        <dbReference type="ARBA" id="ARBA00022660"/>
    </source>
</evidence>
<dbReference type="PRINTS" id="PR00603">
    <property type="entry name" value="CYTOCHROMEC1"/>
</dbReference>
<dbReference type="Gene3D" id="1.10.760.10">
    <property type="entry name" value="Cytochrome c-like domain"/>
    <property type="match status" value="1"/>
</dbReference>
<dbReference type="InterPro" id="IPR002326">
    <property type="entry name" value="Cyt_c1"/>
</dbReference>
<evidence type="ECO:0000256" key="9">
    <source>
        <dbReference type="ARBA" id="ARBA00022982"/>
    </source>
</evidence>
<evidence type="ECO:0000256" key="10">
    <source>
        <dbReference type="ARBA" id="ARBA00022989"/>
    </source>
</evidence>
<feature type="domain" description="Cytochrome c" evidence="15">
    <location>
        <begin position="85"/>
        <end position="237"/>
    </location>
</feature>
<dbReference type="Pfam" id="PF02167">
    <property type="entry name" value="Cytochrom_C1"/>
    <property type="match status" value="1"/>
</dbReference>
<dbReference type="GO" id="GO:0020037">
    <property type="term" value="F:heme binding"/>
    <property type="evidence" value="ECO:0007669"/>
    <property type="project" value="InterPro"/>
</dbReference>
<dbReference type="SUPFAM" id="SSF46626">
    <property type="entry name" value="Cytochrome c"/>
    <property type="match status" value="1"/>
</dbReference>
<proteinExistence type="inferred from homology"/>
<evidence type="ECO:0000256" key="6">
    <source>
        <dbReference type="ARBA" id="ARBA00022692"/>
    </source>
</evidence>
<dbReference type="GO" id="GO:0046872">
    <property type="term" value="F:metal ion binding"/>
    <property type="evidence" value="ECO:0007669"/>
    <property type="project" value="UniProtKB-KW"/>
</dbReference>
<dbReference type="GO" id="GO:0005743">
    <property type="term" value="C:mitochondrial inner membrane"/>
    <property type="evidence" value="ECO:0007669"/>
    <property type="project" value="UniProtKB-SubCell"/>
</dbReference>
<reference evidence="16" key="1">
    <citation type="submission" date="2021-01" db="EMBL/GenBank/DDBJ databases">
        <authorList>
            <person name="Corre E."/>
            <person name="Pelletier E."/>
            <person name="Niang G."/>
            <person name="Scheremetjew M."/>
            <person name="Finn R."/>
            <person name="Kale V."/>
            <person name="Holt S."/>
            <person name="Cochrane G."/>
            <person name="Meng A."/>
            <person name="Brown T."/>
            <person name="Cohen L."/>
        </authorList>
    </citation>
    <scope>NUCLEOTIDE SEQUENCE</scope>
    <source>
        <strain evidence="16">SoJaBio B1-5/56/2</strain>
    </source>
</reference>
<keyword evidence="8" id="KW-0999">Mitochondrion inner membrane</keyword>
<feature type="binding site" description="covalent" evidence="14">
    <location>
        <position position="221"/>
    </location>
    <ligand>
        <name>heme c</name>
        <dbReference type="ChEBI" id="CHEBI:61717"/>
    </ligand>
</feature>
<evidence type="ECO:0000256" key="4">
    <source>
        <dbReference type="ARBA" id="ARBA00022617"/>
    </source>
</evidence>
<accession>A0A7S4PHL5</accession>
<comment type="cofactor">
    <cofactor evidence="14">
        <name>heme c</name>
        <dbReference type="ChEBI" id="CHEBI:61717"/>
    </cofactor>
    <text evidence="14">Binds 1 heme c group covalently per subunit.</text>
</comment>
<comment type="subcellular location">
    <subcellularLocation>
        <location evidence="1">Mitochondrion inner membrane</location>
    </subcellularLocation>
</comment>
<evidence type="ECO:0000256" key="3">
    <source>
        <dbReference type="ARBA" id="ARBA00022448"/>
    </source>
</evidence>
<evidence type="ECO:0000256" key="1">
    <source>
        <dbReference type="ARBA" id="ARBA00004273"/>
    </source>
</evidence>
<dbReference type="SUPFAM" id="SSF81496">
    <property type="entry name" value="Cytochrome c1 subunit of cytochrome bc1 complex (Ubiquinol-cytochrome c reductase), transmembrane anchor"/>
    <property type="match status" value="1"/>
</dbReference>
<evidence type="ECO:0000256" key="2">
    <source>
        <dbReference type="ARBA" id="ARBA00006488"/>
    </source>
</evidence>
<organism evidence="16">
    <name type="scientific">Paramoeba aestuarina</name>
    <dbReference type="NCBI Taxonomy" id="180227"/>
    <lineage>
        <taxon>Eukaryota</taxon>
        <taxon>Amoebozoa</taxon>
        <taxon>Discosea</taxon>
        <taxon>Flabellinia</taxon>
        <taxon>Dactylopodida</taxon>
        <taxon>Paramoebidae</taxon>
        <taxon>Paramoeba</taxon>
    </lineage>
</organism>
<feature type="binding site" description="covalent" evidence="14">
    <location>
        <position position="102"/>
    </location>
    <ligand>
        <name>heme c</name>
        <dbReference type="ChEBI" id="CHEBI:61717"/>
    </ligand>
</feature>